<accession>A0A5Q4BYD7</accession>
<feature type="region of interest" description="Disordered" evidence="5">
    <location>
        <begin position="154"/>
        <end position="193"/>
    </location>
</feature>
<reference evidence="7 8" key="1">
    <citation type="journal article" date="2019" name="Sci. Rep.">
        <title>Colletotrichum shisoi sp. nov., an anthracnose pathogen of Perilla frutescens in Japan: molecular phylogenetic, morphological and genomic evidence.</title>
        <authorList>
            <person name="Gan P."/>
            <person name="Tsushima A."/>
            <person name="Hiroyama R."/>
            <person name="Narusaka M."/>
            <person name="Takano Y."/>
            <person name="Narusaka Y."/>
            <person name="Kawaradani M."/>
            <person name="Damm U."/>
            <person name="Shirasu K."/>
        </authorList>
    </citation>
    <scope>NUCLEOTIDE SEQUENCE [LARGE SCALE GENOMIC DNA]</scope>
    <source>
        <strain evidence="7 8">PG-2018a</strain>
    </source>
</reference>
<keyword evidence="1" id="KW-0805">Transcription regulation</keyword>
<feature type="region of interest" description="Disordered" evidence="5">
    <location>
        <begin position="1"/>
        <end position="33"/>
    </location>
</feature>
<evidence type="ECO:0000256" key="5">
    <source>
        <dbReference type="SAM" id="MobiDB-lite"/>
    </source>
</evidence>
<dbReference type="Pfam" id="PF00172">
    <property type="entry name" value="Zn_clus"/>
    <property type="match status" value="1"/>
</dbReference>
<evidence type="ECO:0000256" key="1">
    <source>
        <dbReference type="ARBA" id="ARBA00023015"/>
    </source>
</evidence>
<organism evidence="7 8">
    <name type="scientific">Colletotrichum shisoi</name>
    <dbReference type="NCBI Taxonomy" id="2078593"/>
    <lineage>
        <taxon>Eukaryota</taxon>
        <taxon>Fungi</taxon>
        <taxon>Dikarya</taxon>
        <taxon>Ascomycota</taxon>
        <taxon>Pezizomycotina</taxon>
        <taxon>Sordariomycetes</taxon>
        <taxon>Hypocreomycetidae</taxon>
        <taxon>Glomerellales</taxon>
        <taxon>Glomerellaceae</taxon>
        <taxon>Colletotrichum</taxon>
        <taxon>Colletotrichum destructivum species complex</taxon>
    </lineage>
</organism>
<dbReference type="GO" id="GO:0008270">
    <property type="term" value="F:zinc ion binding"/>
    <property type="evidence" value="ECO:0007669"/>
    <property type="project" value="InterPro"/>
</dbReference>
<dbReference type="EMBL" id="PUHP01000201">
    <property type="protein sequence ID" value="TQN72110.1"/>
    <property type="molecule type" value="Genomic_DNA"/>
</dbReference>
<dbReference type="GO" id="GO:0003677">
    <property type="term" value="F:DNA binding"/>
    <property type="evidence" value="ECO:0007669"/>
    <property type="project" value="UniProtKB-KW"/>
</dbReference>
<dbReference type="GO" id="GO:0000981">
    <property type="term" value="F:DNA-binding transcription factor activity, RNA polymerase II-specific"/>
    <property type="evidence" value="ECO:0007669"/>
    <property type="project" value="InterPro"/>
</dbReference>
<dbReference type="PANTHER" id="PTHR31069">
    <property type="entry name" value="OLEATE-ACTIVATED TRANSCRIPTION FACTOR 1-RELATED"/>
    <property type="match status" value="1"/>
</dbReference>
<keyword evidence="8" id="KW-1185">Reference proteome</keyword>
<dbReference type="PANTHER" id="PTHR31069:SF32">
    <property type="entry name" value="ARGININE METABOLISM REGULATION PROTEIN II"/>
    <property type="match status" value="1"/>
</dbReference>
<evidence type="ECO:0000313" key="8">
    <source>
        <dbReference type="Proteomes" id="UP000326340"/>
    </source>
</evidence>
<protein>
    <submittedName>
        <fullName evidence="7">Arginine metabolism regulation protein II</fullName>
    </submittedName>
</protein>
<gene>
    <name evidence="7" type="primary">ARG81-1</name>
    <name evidence="7" type="ORF">CSHISOI_03391</name>
</gene>
<comment type="caution">
    <text evidence="7">The sequence shown here is derived from an EMBL/GenBank/DDBJ whole genome shotgun (WGS) entry which is preliminary data.</text>
</comment>
<dbReference type="SUPFAM" id="SSF57701">
    <property type="entry name" value="Zn2/Cys6 DNA-binding domain"/>
    <property type="match status" value="1"/>
</dbReference>
<name>A0A5Q4BYD7_9PEZI</name>
<dbReference type="SMART" id="SM00066">
    <property type="entry name" value="GAL4"/>
    <property type="match status" value="1"/>
</dbReference>
<keyword evidence="2" id="KW-0238">DNA-binding</keyword>
<evidence type="ECO:0000313" key="7">
    <source>
        <dbReference type="EMBL" id="TQN72110.1"/>
    </source>
</evidence>
<feature type="domain" description="Zn(2)-C6 fungal-type" evidence="6">
    <location>
        <begin position="41"/>
        <end position="69"/>
    </location>
</feature>
<evidence type="ECO:0000256" key="2">
    <source>
        <dbReference type="ARBA" id="ARBA00023125"/>
    </source>
</evidence>
<dbReference type="PROSITE" id="PS00463">
    <property type="entry name" value="ZN2_CY6_FUNGAL_1"/>
    <property type="match status" value="1"/>
</dbReference>
<dbReference type="InterPro" id="IPR050675">
    <property type="entry name" value="OAF3"/>
</dbReference>
<feature type="region of interest" description="Disordered" evidence="5">
    <location>
        <begin position="267"/>
        <end position="296"/>
    </location>
</feature>
<dbReference type="CDD" id="cd00067">
    <property type="entry name" value="GAL4"/>
    <property type="match status" value="1"/>
</dbReference>
<dbReference type="PROSITE" id="PS50048">
    <property type="entry name" value="ZN2_CY6_FUNGAL_2"/>
    <property type="match status" value="1"/>
</dbReference>
<evidence type="ECO:0000259" key="6">
    <source>
        <dbReference type="PROSITE" id="PS50048"/>
    </source>
</evidence>
<dbReference type="InterPro" id="IPR036864">
    <property type="entry name" value="Zn2-C6_fun-type_DNA-bd_sf"/>
</dbReference>
<keyword evidence="4" id="KW-0539">Nucleus</keyword>
<feature type="compositionally biased region" description="Low complexity" evidence="5">
    <location>
        <begin position="20"/>
        <end position="33"/>
    </location>
</feature>
<keyword evidence="3" id="KW-0804">Transcription</keyword>
<dbReference type="AlphaFoldDB" id="A0A5Q4BYD7"/>
<dbReference type="InterPro" id="IPR021858">
    <property type="entry name" value="Fun_TF"/>
</dbReference>
<dbReference type="Gene3D" id="4.10.240.10">
    <property type="entry name" value="Zn(2)-C6 fungal-type DNA-binding domain"/>
    <property type="match status" value="1"/>
</dbReference>
<dbReference type="OrthoDB" id="3477330at2759"/>
<evidence type="ECO:0000256" key="3">
    <source>
        <dbReference type="ARBA" id="ARBA00023163"/>
    </source>
</evidence>
<feature type="compositionally biased region" description="Basic and acidic residues" evidence="5">
    <location>
        <begin position="274"/>
        <end position="283"/>
    </location>
</feature>
<dbReference type="Pfam" id="PF11951">
    <property type="entry name" value="Fungal_trans_2"/>
    <property type="match status" value="1"/>
</dbReference>
<feature type="compositionally biased region" description="Acidic residues" evidence="5">
    <location>
        <begin position="182"/>
        <end position="193"/>
    </location>
</feature>
<proteinExistence type="predicted"/>
<sequence length="783" mass="86457">MPARPKTRSSKSGTTPTSRGKPAGKAGASAKKVPRSRTFTGCRTCRGRHLKCDEVRPACSSCRRLNLVCEGYDARLLWVPDPLCPTDQTQSHRGTSYRYPLFTEQERSSMSVDMVDSMGHRAAVDIIFDIDERTVVAGDAPHFAGPFGVFRAFEDSTAPASPPSDPSPLGSSPNTSPVGALPDEEVGDTGEDVEDVQDVQEVTLEPWSVHNSSLAMGPYFPPGSFYDFNTDGIPDNANQPWTHGEGAGHLTQMMAVDGSALEFLLTPTSPRTPDTAHAEREQAAEGSTPEEQDGVHGFTSTLTTEKDLPAAQRKYPIPFTNHMPGAEPYLPAHAAPLLRYYRSMESSSSSVKGVRISPWQLWLLPCALETFAELSLWNTTSHTRHSILCTLLAKSAFHLHQSLGKEGKLEPSPWLDIGRTYQKSAQSHLKLALRGESDEPGQAKYNEMLIAILSTAMVSVMYNGSRAVKLFLLDAERLIRLRGLSMPKSFHVRVLHHVYTHLRVIAESTDIAIAVDAPKTRAEAATEVAVSLRKFRVAEDSLGADLDLSREKPAEVGYSDIHLDISGHWPATMYPDIYGIPESLMTLLSQTISFANEKVKLEAIAMYDSRVSLALPRHVRKLEQNIWSWSLESRDVESGPSRPRGLVTRHTRLVDHPAVRSLTLAMHQALIIYFYRRVHNLSAMVVQDAVRKTLDFIQPCLGETADDHDFATSIGWAGFVAACEAMAPDLQERGRRVLEAIDDKGVVFGTDKPSTLAQSVWDRRRETGDWTLSWPDLMPTVTR</sequence>
<dbReference type="Proteomes" id="UP000326340">
    <property type="component" value="Unassembled WGS sequence"/>
</dbReference>
<evidence type="ECO:0000256" key="4">
    <source>
        <dbReference type="ARBA" id="ARBA00023242"/>
    </source>
</evidence>
<dbReference type="InterPro" id="IPR001138">
    <property type="entry name" value="Zn2Cys6_DnaBD"/>
</dbReference>